<feature type="domain" description="Endonuclease/exonuclease/phosphatase" evidence="2">
    <location>
        <begin position="54"/>
        <end position="290"/>
    </location>
</feature>
<dbReference type="Gene3D" id="3.60.10.10">
    <property type="entry name" value="Endonuclease/exonuclease/phosphatase"/>
    <property type="match status" value="1"/>
</dbReference>
<feature type="chain" id="PRO_5046986252" evidence="1">
    <location>
        <begin position="27"/>
        <end position="304"/>
    </location>
</feature>
<dbReference type="PANTHER" id="PTHR14859">
    <property type="entry name" value="CALCOFLUOR WHITE HYPERSENSITIVE PROTEIN PRECURSOR"/>
    <property type="match status" value="1"/>
</dbReference>
<dbReference type="InterPro" id="IPR005135">
    <property type="entry name" value="Endo/exonuclease/phosphatase"/>
</dbReference>
<dbReference type="RefSeq" id="WP_019150481.1">
    <property type="nucleotide sequence ID" value="NZ_JBBMFL010000022.1"/>
</dbReference>
<keyword evidence="3" id="KW-0255">Endonuclease</keyword>
<dbReference type="Pfam" id="PF03372">
    <property type="entry name" value="Exo_endo_phos"/>
    <property type="match status" value="1"/>
</dbReference>
<evidence type="ECO:0000256" key="1">
    <source>
        <dbReference type="SAM" id="SignalP"/>
    </source>
</evidence>
<keyword evidence="4" id="KW-1185">Reference proteome</keyword>
<dbReference type="GeneID" id="78180997"/>
<evidence type="ECO:0000313" key="4">
    <source>
        <dbReference type="Proteomes" id="UP001460202"/>
    </source>
</evidence>
<reference evidence="3 4" key="1">
    <citation type="submission" date="2024-03" db="EMBL/GenBank/DDBJ databases">
        <title>Human intestinal bacterial collection.</title>
        <authorList>
            <person name="Pauvert C."/>
            <person name="Hitch T.C.A."/>
            <person name="Clavel T."/>
        </authorList>
    </citation>
    <scope>NUCLEOTIDE SEQUENCE [LARGE SCALE GENOMIC DNA]</scope>
    <source>
        <strain evidence="3 4">CLA-KB-H122</strain>
    </source>
</reference>
<keyword evidence="3" id="KW-0378">Hydrolase</keyword>
<dbReference type="SUPFAM" id="SSF56219">
    <property type="entry name" value="DNase I-like"/>
    <property type="match status" value="1"/>
</dbReference>
<proteinExistence type="predicted"/>
<dbReference type="InterPro" id="IPR036691">
    <property type="entry name" value="Endo/exonu/phosph_ase_sf"/>
</dbReference>
<name>A0ABV1H0C5_9BACT</name>
<evidence type="ECO:0000259" key="2">
    <source>
        <dbReference type="Pfam" id="PF03372"/>
    </source>
</evidence>
<keyword evidence="1" id="KW-0732">Signal</keyword>
<dbReference type="EMBL" id="JBBMFL010000022">
    <property type="protein sequence ID" value="MEQ2546118.1"/>
    <property type="molecule type" value="Genomic_DNA"/>
</dbReference>
<dbReference type="GO" id="GO:0004519">
    <property type="term" value="F:endonuclease activity"/>
    <property type="evidence" value="ECO:0007669"/>
    <property type="project" value="UniProtKB-KW"/>
</dbReference>
<sequence>MMTRNLRFAALLLLAGVFAAAPAVQGARPGKKKAQTVRLMDYNIADGMWYDQYNRYDRFVAWVRTQDPDVFAICEGATHWNEHKKTVSKEQMPRYLPDSLHLLAERWGHPYTAIGPYQDNYPVAFTSKYPIEVVQRIGEGLSHGALHVKINGVNYVVLHLWPQRYSMGDKTRKDNGGEAFRVEEMRRILDATILNPKFAGEKHWLMMGDFNSHSPLDKPFHGTRNYDVHDLVRSAYSHDIVGDWFSGEFVPSTTGGKARIDFIYCTDGIWDGVKRVETVHDAFTDKASDHRPIVVEFRTPKKTK</sequence>
<comment type="caution">
    <text evidence="3">The sequence shown here is derived from an EMBL/GenBank/DDBJ whole genome shotgun (WGS) entry which is preliminary data.</text>
</comment>
<evidence type="ECO:0000313" key="3">
    <source>
        <dbReference type="EMBL" id="MEQ2546118.1"/>
    </source>
</evidence>
<feature type="signal peptide" evidence="1">
    <location>
        <begin position="1"/>
        <end position="26"/>
    </location>
</feature>
<protein>
    <submittedName>
        <fullName evidence="3">Endonuclease/exonuclease/phosphatase family protein</fullName>
    </submittedName>
</protein>
<dbReference type="Proteomes" id="UP001460202">
    <property type="component" value="Unassembled WGS sequence"/>
</dbReference>
<accession>A0ABV1H0C5</accession>
<keyword evidence="3" id="KW-0540">Nuclease</keyword>
<dbReference type="InterPro" id="IPR051916">
    <property type="entry name" value="GPI-anchor_lipid_remodeler"/>
</dbReference>
<gene>
    <name evidence="3" type="ORF">WMO46_14320</name>
</gene>
<dbReference type="PANTHER" id="PTHR14859:SF1">
    <property type="entry name" value="PGAP2-INTERACTING PROTEIN"/>
    <property type="match status" value="1"/>
</dbReference>
<organism evidence="3 4">
    <name type="scientific">Alistipes intestinihominis</name>
    <dbReference type="NCBI Taxonomy" id="3133172"/>
    <lineage>
        <taxon>Bacteria</taxon>
        <taxon>Pseudomonadati</taxon>
        <taxon>Bacteroidota</taxon>
        <taxon>Bacteroidia</taxon>
        <taxon>Bacteroidales</taxon>
        <taxon>Rikenellaceae</taxon>
        <taxon>Alistipes</taxon>
    </lineage>
</organism>